<organism evidence="2 3">
    <name type="scientific">Marasmius crinis-equi</name>
    <dbReference type="NCBI Taxonomy" id="585013"/>
    <lineage>
        <taxon>Eukaryota</taxon>
        <taxon>Fungi</taxon>
        <taxon>Dikarya</taxon>
        <taxon>Basidiomycota</taxon>
        <taxon>Agaricomycotina</taxon>
        <taxon>Agaricomycetes</taxon>
        <taxon>Agaricomycetidae</taxon>
        <taxon>Agaricales</taxon>
        <taxon>Marasmiineae</taxon>
        <taxon>Marasmiaceae</taxon>
        <taxon>Marasmius</taxon>
    </lineage>
</organism>
<dbReference type="InterPro" id="IPR029063">
    <property type="entry name" value="SAM-dependent_MTases_sf"/>
</dbReference>
<evidence type="ECO:0000313" key="2">
    <source>
        <dbReference type="EMBL" id="KAL0574469.1"/>
    </source>
</evidence>
<dbReference type="PANTHER" id="PTHR14614:SF147">
    <property type="entry name" value="S-ADENOSYLMETHIONINE-DEPENDENT METHYLTRANSFERASE OF THE SEVEN BETA-STRAND FAMILY"/>
    <property type="match status" value="1"/>
</dbReference>
<name>A0ABR3FGM7_9AGAR</name>
<evidence type="ECO:0000313" key="3">
    <source>
        <dbReference type="Proteomes" id="UP001465976"/>
    </source>
</evidence>
<reference evidence="2 3" key="1">
    <citation type="submission" date="2024-02" db="EMBL/GenBank/DDBJ databases">
        <title>A draft genome for the cacao thread blight pathogen Marasmius crinis-equi.</title>
        <authorList>
            <person name="Cohen S.P."/>
            <person name="Baruah I.K."/>
            <person name="Amoako-Attah I."/>
            <person name="Bukari Y."/>
            <person name="Meinhardt L.W."/>
            <person name="Bailey B.A."/>
        </authorList>
    </citation>
    <scope>NUCLEOTIDE SEQUENCE [LARGE SCALE GENOMIC DNA]</scope>
    <source>
        <strain evidence="2 3">GH-76</strain>
    </source>
</reference>
<evidence type="ECO:0000256" key="1">
    <source>
        <dbReference type="SAM" id="MobiDB-lite"/>
    </source>
</evidence>
<dbReference type="EMBL" id="JBAHYK010000394">
    <property type="protein sequence ID" value="KAL0574469.1"/>
    <property type="molecule type" value="Genomic_DNA"/>
</dbReference>
<gene>
    <name evidence="2" type="ORF">V5O48_007483</name>
</gene>
<feature type="compositionally biased region" description="Acidic residues" evidence="1">
    <location>
        <begin position="69"/>
        <end position="79"/>
    </location>
</feature>
<dbReference type="Pfam" id="PF10294">
    <property type="entry name" value="Methyltransf_16"/>
    <property type="match status" value="1"/>
</dbReference>
<dbReference type="SUPFAM" id="SSF53335">
    <property type="entry name" value="S-adenosyl-L-methionine-dependent methyltransferases"/>
    <property type="match status" value="1"/>
</dbReference>
<dbReference type="Gene3D" id="3.40.50.150">
    <property type="entry name" value="Vaccinia Virus protein VP39"/>
    <property type="match status" value="1"/>
</dbReference>
<keyword evidence="3" id="KW-1185">Reference proteome</keyword>
<accession>A0ABR3FGM7</accession>
<dbReference type="PANTHER" id="PTHR14614">
    <property type="entry name" value="HEPATOCELLULAR CARCINOMA-ASSOCIATED ANTIGEN"/>
    <property type="match status" value="1"/>
</dbReference>
<dbReference type="Proteomes" id="UP001465976">
    <property type="component" value="Unassembled WGS sequence"/>
</dbReference>
<protein>
    <submittedName>
        <fullName evidence="2">Uncharacterized protein</fullName>
    </submittedName>
</protein>
<feature type="region of interest" description="Disordered" evidence="1">
    <location>
        <begin position="56"/>
        <end position="79"/>
    </location>
</feature>
<comment type="caution">
    <text evidence="2">The sequence shown here is derived from an EMBL/GenBank/DDBJ whole genome shotgun (WGS) entry which is preliminary data.</text>
</comment>
<proteinExistence type="predicted"/>
<sequence length="405" mass="44249">MPPSAPSSTLPPLARLSQTPALRVSDALDNIRQLYWPPQSLPSKLAVPTRKHLQLIHDESVPDSGYASADEDDEGDTEEQMVQQEGEEATEILRADPFERAFAIKWVTGFIARSDIWVEREEDECEAEIRAEAVDKATSIVSAFTGNDDEAAQCAVTRSLSFSTATGGPVIHVELNDAPLSTEDHTSVGLQSWASSIVLAEKMSAEPGAFSLDNPPTRILELGAGTGLLSIAAAKILQRQAKTNDVSRLSSVIATDYHPAVLANLTANVNTNFPRSRPISVLRLDWETPDYTQFHGQSFDVILAADVIYHPQHAKWIKGCVEQLLTRPSCTNSGGHFWLIIPLRTTGRHENMDHTVDQTFPDASNKDSSEGMVLAILHRESFARQGGVGRADEGGYKLFKIGWVA</sequence>
<dbReference type="CDD" id="cd02440">
    <property type="entry name" value="AdoMet_MTases"/>
    <property type="match status" value="1"/>
</dbReference>
<dbReference type="InterPro" id="IPR019410">
    <property type="entry name" value="Methyltransf_16"/>
</dbReference>